<comment type="similarity">
    <text evidence="1">Belongs to the small GTPase superfamily. Rho family.</text>
</comment>
<dbReference type="FunFam" id="3.40.50.300:FF:004403">
    <property type="entry name" value="Rab family GTPase"/>
    <property type="match status" value="1"/>
</dbReference>
<keyword evidence="4" id="KW-1185">Reference proteome</keyword>
<dbReference type="InterPro" id="IPR005225">
    <property type="entry name" value="Small_GTP-bd"/>
</dbReference>
<dbReference type="PRINTS" id="PR00449">
    <property type="entry name" value="RASTRNSFRMNG"/>
</dbReference>
<protein>
    <submittedName>
        <fullName evidence="3">Uncharacterized protein</fullName>
    </submittedName>
</protein>
<dbReference type="GO" id="GO:0003924">
    <property type="term" value="F:GTPase activity"/>
    <property type="evidence" value="ECO:0007669"/>
    <property type="project" value="InterPro"/>
</dbReference>
<dbReference type="OrthoDB" id="193499at2759"/>
<dbReference type="VEuPathDB" id="AmoebaDB:EDI_044880"/>
<evidence type="ECO:0000256" key="2">
    <source>
        <dbReference type="ARBA" id="ARBA00022741"/>
    </source>
</evidence>
<dbReference type="RefSeq" id="XP_001737841.1">
    <property type="nucleotide sequence ID" value="XM_001737789.1"/>
</dbReference>
<dbReference type="EMBL" id="DS549356">
    <property type="protein sequence ID" value="EDR25932.1"/>
    <property type="molecule type" value="Genomic_DNA"/>
</dbReference>
<dbReference type="KEGG" id="edi:EDI_044880"/>
<dbReference type="GO" id="GO:0005525">
    <property type="term" value="F:GTP binding"/>
    <property type="evidence" value="ECO:0007669"/>
    <property type="project" value="InterPro"/>
</dbReference>
<dbReference type="SMART" id="SM00176">
    <property type="entry name" value="RAN"/>
    <property type="match status" value="1"/>
</dbReference>
<name>B0EHY8_ENTDS</name>
<keyword evidence="2" id="KW-0547">Nucleotide-binding</keyword>
<reference evidence="4" key="1">
    <citation type="submission" date="2007-12" db="EMBL/GenBank/DDBJ databases">
        <title>Annotation of Entamoeba dispar SAW760.</title>
        <authorList>
            <person name="Lorenzi H."/>
            <person name="Inman J."/>
            <person name="Schobel S."/>
            <person name="Amedeo P."/>
            <person name="Caler E."/>
        </authorList>
    </citation>
    <scope>NUCLEOTIDE SEQUENCE [LARGE SCALE GENOMIC DNA]</scope>
    <source>
        <strain evidence="4">ATCC PRA-260 / SAW760</strain>
    </source>
</reference>
<dbReference type="OMA" id="TTINAMH"/>
<dbReference type="PROSITE" id="PS51421">
    <property type="entry name" value="RAS"/>
    <property type="match status" value="1"/>
</dbReference>
<dbReference type="eggNOG" id="KOG0087">
    <property type="taxonomic scope" value="Eukaryota"/>
</dbReference>
<dbReference type="CDD" id="cd00154">
    <property type="entry name" value="Rab"/>
    <property type="match status" value="1"/>
</dbReference>
<dbReference type="PANTHER" id="PTHR47978">
    <property type="match status" value="1"/>
</dbReference>
<dbReference type="Gene3D" id="3.40.50.300">
    <property type="entry name" value="P-loop containing nucleotide triphosphate hydrolases"/>
    <property type="match status" value="1"/>
</dbReference>
<dbReference type="SMART" id="SM00173">
    <property type="entry name" value="RAS"/>
    <property type="match status" value="1"/>
</dbReference>
<accession>B0EHY8</accession>
<dbReference type="GeneID" id="5882895"/>
<dbReference type="NCBIfam" id="TIGR00231">
    <property type="entry name" value="small_GTP"/>
    <property type="match status" value="1"/>
</dbReference>
<dbReference type="SMART" id="SM00175">
    <property type="entry name" value="RAB"/>
    <property type="match status" value="1"/>
</dbReference>
<dbReference type="AlphaFoldDB" id="B0EHY8"/>
<dbReference type="Pfam" id="PF00071">
    <property type="entry name" value="Ras"/>
    <property type="match status" value="1"/>
</dbReference>
<dbReference type="Proteomes" id="UP000008076">
    <property type="component" value="Unassembled WGS sequence"/>
</dbReference>
<proteinExistence type="inferred from homology"/>
<evidence type="ECO:0000256" key="1">
    <source>
        <dbReference type="ARBA" id="ARBA00010142"/>
    </source>
</evidence>
<sequence>MNFGNDDDTLKICMVGDSCVGKTCIVNRFVTDTFNSYERETIGVNFISTMAPIKGQMLKVTIWDTAGQEKFRSMIDLYFRKAVGAFIVYDVMLRDSFQHLSYWIERVRSVEPGVKIIIIGNKIDKQTKIISTKEAERFANDNHCKFMEVSALDGTNIKQMYQTMFDSLDLPLVQNNPTVLLDNKQSNDKSGCC</sequence>
<evidence type="ECO:0000313" key="3">
    <source>
        <dbReference type="EMBL" id="EDR25932.1"/>
    </source>
</evidence>
<dbReference type="InterPro" id="IPR001806">
    <property type="entry name" value="Small_GTPase"/>
</dbReference>
<organism evidence="4">
    <name type="scientific">Entamoeba dispar (strain ATCC PRA-260 / SAW760)</name>
    <dbReference type="NCBI Taxonomy" id="370354"/>
    <lineage>
        <taxon>Eukaryota</taxon>
        <taxon>Amoebozoa</taxon>
        <taxon>Evosea</taxon>
        <taxon>Archamoebae</taxon>
        <taxon>Mastigamoebida</taxon>
        <taxon>Entamoebidae</taxon>
        <taxon>Entamoeba</taxon>
    </lineage>
</organism>
<dbReference type="SMART" id="SM00174">
    <property type="entry name" value="RHO"/>
    <property type="match status" value="1"/>
</dbReference>
<evidence type="ECO:0000313" key="4">
    <source>
        <dbReference type="Proteomes" id="UP000008076"/>
    </source>
</evidence>
<gene>
    <name evidence="3" type="ORF">EDI_044880</name>
</gene>
<dbReference type="PROSITE" id="PS51419">
    <property type="entry name" value="RAB"/>
    <property type="match status" value="1"/>
</dbReference>
<dbReference type="SUPFAM" id="SSF52540">
    <property type="entry name" value="P-loop containing nucleoside triphosphate hydrolases"/>
    <property type="match status" value="1"/>
</dbReference>
<dbReference type="InterPro" id="IPR027417">
    <property type="entry name" value="P-loop_NTPase"/>
</dbReference>